<dbReference type="HOGENOM" id="CLU_083836_0_0_11"/>
<dbReference type="EMBL" id="CP001736">
    <property type="protein sequence ID" value="ADB34709.1"/>
    <property type="molecule type" value="Genomic_DNA"/>
</dbReference>
<keyword evidence="1" id="KW-0472">Membrane</keyword>
<reference evidence="2 3" key="2">
    <citation type="journal article" date="2010" name="Stand. Genomic Sci.">
        <title>Complete genome sequence of Kribbella flavida type strain (IFO 14399).</title>
        <authorList>
            <person name="Pukall R."/>
            <person name="Lapidus A."/>
            <person name="Glavina Del Rio T."/>
            <person name="Copeland A."/>
            <person name="Tice H."/>
            <person name="Cheng J.-F."/>
            <person name="Lucas S."/>
            <person name="Chen F."/>
            <person name="Nolan M."/>
            <person name="LaButti K."/>
            <person name="Pati A."/>
            <person name="Ivanova N."/>
            <person name="Mavrommatis K."/>
            <person name="Mikhailova N."/>
            <person name="Pitluck S."/>
            <person name="Bruce D."/>
            <person name="Goodwin L."/>
            <person name="Land M."/>
            <person name="Hauser L."/>
            <person name="Chang Y.-J."/>
            <person name="Jeffries C.D."/>
            <person name="Chen A."/>
            <person name="Palaniappan K."/>
            <person name="Chain P."/>
            <person name="Rohde M."/>
            <person name="Goeker M."/>
            <person name="Bristow J."/>
            <person name="Eisen J.A."/>
            <person name="Markowitz V."/>
            <person name="Hugenholtz P."/>
            <person name="Kyrpides N.C."/>
            <person name="Klenk H.-P."/>
            <person name="Brettin T."/>
        </authorList>
    </citation>
    <scope>NUCLEOTIDE SEQUENCE [LARGE SCALE GENOMIC DNA]</scope>
    <source>
        <strain evidence="3">DSM 17836 / JCM 10339 / NBRC 14399</strain>
    </source>
</reference>
<protein>
    <submittedName>
        <fullName evidence="2">Uncharacterized protein</fullName>
    </submittedName>
</protein>
<sequence length="220" mass="24338">MLVGLVVVAVPFVVLAAVVVVLVRRRTAFFRQRAYEAAQFGWFPAPPNPWLVQTAENLWQNGKAGQMLAGEFRGRGVCLLDYTYTTVRSNGQQTTSSTHQVHLVALNLPAALPPLTVTAESTLKRVFGGKDLELESKAFNDAFRIACADNRYASAVLHPRMMEWMLFNQGLEWQIAGNALVSWGIGPFTIPMTLARLEAMSGVIDRLPPFVLRDYGVPAY</sequence>
<proteinExistence type="predicted"/>
<keyword evidence="1" id="KW-1133">Transmembrane helix</keyword>
<keyword evidence="3" id="KW-1185">Reference proteome</keyword>
<evidence type="ECO:0000256" key="1">
    <source>
        <dbReference type="SAM" id="Phobius"/>
    </source>
</evidence>
<accession>D2PPB3</accession>
<organism evidence="2 3">
    <name type="scientific">Kribbella flavida (strain DSM 17836 / JCM 10339 / NBRC 14399)</name>
    <dbReference type="NCBI Taxonomy" id="479435"/>
    <lineage>
        <taxon>Bacteria</taxon>
        <taxon>Bacillati</taxon>
        <taxon>Actinomycetota</taxon>
        <taxon>Actinomycetes</taxon>
        <taxon>Propionibacteriales</taxon>
        <taxon>Kribbellaceae</taxon>
        <taxon>Kribbella</taxon>
    </lineage>
</organism>
<name>D2PPB3_KRIFD</name>
<dbReference type="AlphaFoldDB" id="D2PPB3"/>
<evidence type="ECO:0000313" key="2">
    <source>
        <dbReference type="EMBL" id="ADB34709.1"/>
    </source>
</evidence>
<dbReference type="Proteomes" id="UP000007967">
    <property type="component" value="Chromosome"/>
</dbReference>
<keyword evidence="1" id="KW-0812">Transmembrane</keyword>
<dbReference type="KEGG" id="kfl:Kfla_5704"/>
<gene>
    <name evidence="2" type="ordered locus">Kfla_5704</name>
</gene>
<reference evidence="3" key="1">
    <citation type="submission" date="2009-09" db="EMBL/GenBank/DDBJ databases">
        <title>The complete genome of Kribbella flavida DSM 17836.</title>
        <authorList>
            <consortium name="US DOE Joint Genome Institute (JGI-PGF)"/>
            <person name="Lucas S."/>
            <person name="Copeland A."/>
            <person name="Lapidus A."/>
            <person name="Glavina del Rio T."/>
            <person name="Dalin E."/>
            <person name="Tice H."/>
            <person name="Bruce D."/>
            <person name="Goodwin L."/>
            <person name="Pitluck S."/>
            <person name="Kyrpides N."/>
            <person name="Mavromatis K."/>
            <person name="Ivanova N."/>
            <person name="Saunders E."/>
            <person name="Brettin T."/>
            <person name="Detter J.C."/>
            <person name="Han C."/>
            <person name="Larimer F."/>
            <person name="Land M."/>
            <person name="Hauser L."/>
            <person name="Markowitz V."/>
            <person name="Cheng J.-F."/>
            <person name="Hugenholtz P."/>
            <person name="Woyke T."/>
            <person name="Wu D."/>
            <person name="Pukall R."/>
            <person name="Klenk H.-P."/>
            <person name="Eisen J.A."/>
        </authorList>
    </citation>
    <scope>NUCLEOTIDE SEQUENCE [LARGE SCALE GENOMIC DNA]</scope>
    <source>
        <strain evidence="3">DSM 17836 / JCM 10339 / NBRC 14399</strain>
    </source>
</reference>
<evidence type="ECO:0000313" key="3">
    <source>
        <dbReference type="Proteomes" id="UP000007967"/>
    </source>
</evidence>
<feature type="transmembrane region" description="Helical" evidence="1">
    <location>
        <begin position="6"/>
        <end position="23"/>
    </location>
</feature>